<name>L0NIN4_9HYPH</name>
<reference evidence="6 7" key="1">
    <citation type="journal article" date="2013" name="Genome Biol. Evol.">
        <title>Life in an arsenic-containing gold mine: genome and physiology of the autotrophic arsenite-oxidizing bacterium rhizobium sp. NT-26.</title>
        <authorList>
            <person name="Andres J."/>
            <person name="Arsene-Ploetze F."/>
            <person name="Barbe V."/>
            <person name="Brochier-Armanet C."/>
            <person name="Cleiss-Arnold J."/>
            <person name="Coppee J.Y."/>
            <person name="Dillies M.A."/>
            <person name="Geist"/>
            <person name="L"/>
            <person name="Joublin A."/>
            <person name="Koechler S."/>
            <person name="Lassalle F."/>
            <person name="Marchal M."/>
            <person name="Medigue C."/>
            <person name="Muller D."/>
            <person name="Nesme X."/>
            <person name="Plewniak F."/>
            <person name="Proux C."/>
            <person name="Ramirez-Bahena M.H."/>
            <person name="Schenowitz C."/>
            <person name="Sismeiro O."/>
            <person name="Vallenet D."/>
            <person name="Santini J.M."/>
            <person name="Bertin P.N."/>
        </authorList>
    </citation>
    <scope>NUCLEOTIDE SEQUENCE [LARGE SCALE GENOMIC DNA]</scope>
    <source>
        <strain evidence="6 7">NT-26</strain>
    </source>
</reference>
<dbReference type="InterPro" id="IPR036388">
    <property type="entry name" value="WH-like_DNA-bd_sf"/>
</dbReference>
<dbReference type="SUPFAM" id="SSF53697">
    <property type="entry name" value="SIS domain"/>
    <property type="match status" value="1"/>
</dbReference>
<dbReference type="InterPro" id="IPR009057">
    <property type="entry name" value="Homeodomain-like_sf"/>
</dbReference>
<evidence type="ECO:0000256" key="1">
    <source>
        <dbReference type="ARBA" id="ARBA00023015"/>
    </source>
</evidence>
<dbReference type="CDD" id="cd05013">
    <property type="entry name" value="SIS_RpiR"/>
    <property type="match status" value="1"/>
</dbReference>
<dbReference type="InterPro" id="IPR047640">
    <property type="entry name" value="RpiR-like"/>
</dbReference>
<dbReference type="SUPFAM" id="SSF46689">
    <property type="entry name" value="Homeodomain-like"/>
    <property type="match status" value="1"/>
</dbReference>
<keyword evidence="2" id="KW-0238">DNA-binding</keyword>
<dbReference type="KEGG" id="rht:NT26_3242"/>
<dbReference type="GO" id="GO:1901135">
    <property type="term" value="P:carbohydrate derivative metabolic process"/>
    <property type="evidence" value="ECO:0007669"/>
    <property type="project" value="InterPro"/>
</dbReference>
<keyword evidence="7" id="KW-1185">Reference proteome</keyword>
<keyword evidence="1" id="KW-0805">Transcription regulation</keyword>
<evidence type="ECO:0000259" key="5">
    <source>
        <dbReference type="PROSITE" id="PS51464"/>
    </source>
</evidence>
<keyword evidence="3" id="KW-0804">Transcription</keyword>
<dbReference type="Gene3D" id="1.10.10.10">
    <property type="entry name" value="Winged helix-like DNA-binding domain superfamily/Winged helix DNA-binding domain"/>
    <property type="match status" value="1"/>
</dbReference>
<dbReference type="PANTHER" id="PTHR30514">
    <property type="entry name" value="GLUCOKINASE"/>
    <property type="match status" value="1"/>
</dbReference>
<protein>
    <submittedName>
        <fullName evidence="6">Transcriptional regulator, RpiR family</fullName>
    </submittedName>
</protein>
<dbReference type="Proteomes" id="UP000010792">
    <property type="component" value="Chromosome"/>
</dbReference>
<accession>L0NIN4</accession>
<feature type="domain" description="HTH rpiR-type" evidence="4">
    <location>
        <begin position="10"/>
        <end position="86"/>
    </location>
</feature>
<dbReference type="Pfam" id="PF01418">
    <property type="entry name" value="HTH_6"/>
    <property type="match status" value="1"/>
</dbReference>
<proteinExistence type="predicted"/>
<evidence type="ECO:0000256" key="2">
    <source>
        <dbReference type="ARBA" id="ARBA00023125"/>
    </source>
</evidence>
<evidence type="ECO:0000256" key="3">
    <source>
        <dbReference type="ARBA" id="ARBA00023163"/>
    </source>
</evidence>
<dbReference type="RefSeq" id="WP_052640054.1">
    <property type="nucleotide sequence ID" value="NZ_FO082820.1"/>
</dbReference>
<organism evidence="6 7">
    <name type="scientific">Pseudorhizobium banfieldiae</name>
    <dbReference type="NCBI Taxonomy" id="1125847"/>
    <lineage>
        <taxon>Bacteria</taxon>
        <taxon>Pseudomonadati</taxon>
        <taxon>Pseudomonadota</taxon>
        <taxon>Alphaproteobacteria</taxon>
        <taxon>Hyphomicrobiales</taxon>
        <taxon>Rhizobiaceae</taxon>
        <taxon>Rhizobium/Agrobacterium group</taxon>
        <taxon>Pseudorhizobium</taxon>
    </lineage>
</organism>
<dbReference type="OrthoDB" id="9814005at2"/>
<evidence type="ECO:0000313" key="7">
    <source>
        <dbReference type="Proteomes" id="UP000010792"/>
    </source>
</evidence>
<dbReference type="GO" id="GO:0097367">
    <property type="term" value="F:carbohydrate derivative binding"/>
    <property type="evidence" value="ECO:0007669"/>
    <property type="project" value="InterPro"/>
</dbReference>
<dbReference type="Pfam" id="PF01380">
    <property type="entry name" value="SIS"/>
    <property type="match status" value="1"/>
</dbReference>
<dbReference type="InterPro" id="IPR035472">
    <property type="entry name" value="RpiR-like_SIS"/>
</dbReference>
<gene>
    <name evidence="6" type="ORF">NT26_3242</name>
</gene>
<evidence type="ECO:0000313" key="6">
    <source>
        <dbReference type="EMBL" id="CCF20965.1"/>
    </source>
</evidence>
<dbReference type="InterPro" id="IPR046348">
    <property type="entry name" value="SIS_dom_sf"/>
</dbReference>
<evidence type="ECO:0000259" key="4">
    <source>
        <dbReference type="PROSITE" id="PS51071"/>
    </source>
</evidence>
<dbReference type="InterPro" id="IPR001347">
    <property type="entry name" value="SIS_dom"/>
</dbReference>
<dbReference type="GO" id="GO:0003677">
    <property type="term" value="F:DNA binding"/>
    <property type="evidence" value="ECO:0007669"/>
    <property type="project" value="UniProtKB-KW"/>
</dbReference>
<dbReference type="AlphaFoldDB" id="L0NIN4"/>
<dbReference type="PANTHER" id="PTHR30514:SF20">
    <property type="entry name" value="TRANSCRIPTIONAL REGULATOR"/>
    <property type="match status" value="1"/>
</dbReference>
<dbReference type="PROSITE" id="PS51071">
    <property type="entry name" value="HTH_RPIR"/>
    <property type="match status" value="1"/>
</dbReference>
<dbReference type="GO" id="GO:0003700">
    <property type="term" value="F:DNA-binding transcription factor activity"/>
    <property type="evidence" value="ECO:0007669"/>
    <property type="project" value="InterPro"/>
</dbReference>
<dbReference type="EMBL" id="FO082820">
    <property type="protein sequence ID" value="CCF20965.1"/>
    <property type="molecule type" value="Genomic_DNA"/>
</dbReference>
<dbReference type="PROSITE" id="PS51464">
    <property type="entry name" value="SIS"/>
    <property type="match status" value="1"/>
</dbReference>
<dbReference type="InterPro" id="IPR000281">
    <property type="entry name" value="HTH_RpiR"/>
</dbReference>
<feature type="domain" description="SIS" evidence="5">
    <location>
        <begin position="137"/>
        <end position="274"/>
    </location>
</feature>
<dbReference type="Gene3D" id="3.40.50.10490">
    <property type="entry name" value="Glucose-6-phosphate isomerase like protein, domain 1"/>
    <property type="match status" value="1"/>
</dbReference>
<dbReference type="STRING" id="1125847.NT26_3242"/>
<sequence length="276" mass="29919">MMVEGKNSFEILRNRIVGAQDTLPKRLAEAAGYVLANPDEIALGTTASIAKAAQVQPSTLVRLAHHLGYEGFSDLQQVFRERLMARASSYEERLSRLEAKASPGTFDGTVMHGFIDAARNSVDKLSAQVTDAEFAKVVTVLARARTIYLIARRRSYPLAAHLAYAFGKLGIRAIMVGSTNGIDEEIADMAQADDAAFICSFAPYASDTVDLAVRLHDRGVPIVSLTDSPLSPLAPLSKVWLEIAENDYAGFRSIAASMAIVSALPVAIAERRRHMQ</sequence>